<reference evidence="3" key="2">
    <citation type="submission" date="2022-06" db="UniProtKB">
        <authorList>
            <consortium name="EnsemblMetazoa"/>
        </authorList>
    </citation>
    <scope>IDENTIFICATION</scope>
    <source>
        <strain evidence="3">PS312</strain>
    </source>
</reference>
<evidence type="ECO:0000256" key="2">
    <source>
        <dbReference type="SAM" id="SignalP"/>
    </source>
</evidence>
<feature type="region of interest" description="Disordered" evidence="1">
    <location>
        <begin position="59"/>
        <end position="119"/>
    </location>
</feature>
<proteinExistence type="predicted"/>
<evidence type="ECO:0000313" key="4">
    <source>
        <dbReference type="Proteomes" id="UP000005239"/>
    </source>
</evidence>
<feature type="signal peptide" evidence="2">
    <location>
        <begin position="1"/>
        <end position="15"/>
    </location>
</feature>
<evidence type="ECO:0000256" key="1">
    <source>
        <dbReference type="SAM" id="MobiDB-lite"/>
    </source>
</evidence>
<keyword evidence="4" id="KW-1185">Reference proteome</keyword>
<reference evidence="4" key="1">
    <citation type="journal article" date="2008" name="Nat. Genet.">
        <title>The Pristionchus pacificus genome provides a unique perspective on nematode lifestyle and parasitism.</title>
        <authorList>
            <person name="Dieterich C."/>
            <person name="Clifton S.W."/>
            <person name="Schuster L.N."/>
            <person name="Chinwalla A."/>
            <person name="Delehaunty K."/>
            <person name="Dinkelacker I."/>
            <person name="Fulton L."/>
            <person name="Fulton R."/>
            <person name="Godfrey J."/>
            <person name="Minx P."/>
            <person name="Mitreva M."/>
            <person name="Roeseler W."/>
            <person name="Tian H."/>
            <person name="Witte H."/>
            <person name="Yang S.P."/>
            <person name="Wilson R.K."/>
            <person name="Sommer R.J."/>
        </authorList>
    </citation>
    <scope>NUCLEOTIDE SEQUENCE [LARGE SCALE GENOMIC DNA]</scope>
    <source>
        <strain evidence="4">PS312</strain>
    </source>
</reference>
<evidence type="ECO:0000313" key="3">
    <source>
        <dbReference type="EnsemblMetazoa" id="PPA36201.1"/>
    </source>
</evidence>
<feature type="compositionally biased region" description="Acidic residues" evidence="1">
    <location>
        <begin position="96"/>
        <end position="108"/>
    </location>
</feature>
<sequence length="119" mass="13355">MFFFHNLILSGALSGRSLLSMDARRVGKRPAGWSPSPWTPPNSALNSLRGSLSAFAADEEDKSQNALFDHAVKEHTRSPRSVEQRLKEREEREKEEGEENEPDADAEADPYSCRCIYSS</sequence>
<feature type="chain" id="PRO_5043377413" evidence="2">
    <location>
        <begin position="16"/>
        <end position="119"/>
    </location>
</feature>
<dbReference type="Proteomes" id="UP000005239">
    <property type="component" value="Unassembled WGS sequence"/>
</dbReference>
<dbReference type="AlphaFoldDB" id="A0A2A6CXF6"/>
<protein>
    <submittedName>
        <fullName evidence="3">Uncharacterized protein</fullName>
    </submittedName>
</protein>
<accession>A0A8R1YRE7</accession>
<organism evidence="3 4">
    <name type="scientific">Pristionchus pacificus</name>
    <name type="common">Parasitic nematode worm</name>
    <dbReference type="NCBI Taxonomy" id="54126"/>
    <lineage>
        <taxon>Eukaryota</taxon>
        <taxon>Metazoa</taxon>
        <taxon>Ecdysozoa</taxon>
        <taxon>Nematoda</taxon>
        <taxon>Chromadorea</taxon>
        <taxon>Rhabditida</taxon>
        <taxon>Rhabditina</taxon>
        <taxon>Diplogasteromorpha</taxon>
        <taxon>Diplogasteroidea</taxon>
        <taxon>Neodiplogasteridae</taxon>
        <taxon>Pristionchus</taxon>
    </lineage>
</organism>
<keyword evidence="2" id="KW-0732">Signal</keyword>
<accession>A0A2A6CXF6</accession>
<name>A0A2A6CXF6_PRIPA</name>
<feature type="compositionally biased region" description="Basic and acidic residues" evidence="1">
    <location>
        <begin position="70"/>
        <end position="95"/>
    </location>
</feature>
<dbReference type="EnsemblMetazoa" id="PPA36201.1">
    <property type="protein sequence ID" value="PPA36201.1"/>
    <property type="gene ID" value="WBGene00274570"/>
</dbReference>
<gene>
    <name evidence="3" type="primary">WBGene00274570</name>
</gene>